<gene>
    <name evidence="2" type="ORF">Z043_109246</name>
</gene>
<evidence type="ECO:0000313" key="2">
    <source>
        <dbReference type="EMBL" id="KPP71810.1"/>
    </source>
</evidence>
<organism evidence="2 3">
    <name type="scientific">Scleropages formosus</name>
    <name type="common">Asian bonytongue</name>
    <name type="synonym">Osteoglossum formosum</name>
    <dbReference type="NCBI Taxonomy" id="113540"/>
    <lineage>
        <taxon>Eukaryota</taxon>
        <taxon>Metazoa</taxon>
        <taxon>Chordata</taxon>
        <taxon>Craniata</taxon>
        <taxon>Vertebrata</taxon>
        <taxon>Euteleostomi</taxon>
        <taxon>Actinopterygii</taxon>
        <taxon>Neopterygii</taxon>
        <taxon>Teleostei</taxon>
        <taxon>Osteoglossocephala</taxon>
        <taxon>Osteoglossomorpha</taxon>
        <taxon>Osteoglossiformes</taxon>
        <taxon>Osteoglossidae</taxon>
        <taxon>Scleropages</taxon>
    </lineage>
</organism>
<sequence length="132" mass="13974">MPHQRISPCSSSLDQGTYPKLTSQGAPCSSTAVSALSTSLLTIPKQRSSSVTLTYQLVPKRAGASPSLSSVSSPGHSPPSVPRSLVEFLDTANFLSKAGVGLHKLSPPEQQQVTRPPGPTICSRYNPHCWFS</sequence>
<feature type="compositionally biased region" description="Low complexity" evidence="1">
    <location>
        <begin position="65"/>
        <end position="75"/>
    </location>
</feature>
<dbReference type="EMBL" id="JARO02002839">
    <property type="protein sequence ID" value="KPP71810.1"/>
    <property type="molecule type" value="Genomic_DNA"/>
</dbReference>
<dbReference type="AlphaFoldDB" id="A0A0P7VEN7"/>
<feature type="compositionally biased region" description="Polar residues" evidence="1">
    <location>
        <begin position="7"/>
        <end position="27"/>
    </location>
</feature>
<proteinExistence type="predicted"/>
<dbReference type="Proteomes" id="UP000034805">
    <property type="component" value="Unassembled WGS sequence"/>
</dbReference>
<protein>
    <submittedName>
        <fullName evidence="2">cGMP-inhibited 3',5'-cyclic phosphodiesterase B-like</fullName>
    </submittedName>
</protein>
<evidence type="ECO:0000256" key="1">
    <source>
        <dbReference type="SAM" id="MobiDB-lite"/>
    </source>
</evidence>
<accession>A0A0P7VEN7</accession>
<name>A0A0P7VEN7_SCLFO</name>
<reference evidence="2 3" key="1">
    <citation type="submission" date="2015-08" db="EMBL/GenBank/DDBJ databases">
        <title>The genome of the Asian arowana (Scleropages formosus).</title>
        <authorList>
            <person name="Tan M.H."/>
            <person name="Gan H.M."/>
            <person name="Croft L.J."/>
            <person name="Austin C.M."/>
        </authorList>
    </citation>
    <scope>NUCLEOTIDE SEQUENCE [LARGE SCALE GENOMIC DNA]</scope>
    <source>
        <strain evidence="2">Aro1</strain>
    </source>
</reference>
<feature type="region of interest" description="Disordered" evidence="1">
    <location>
        <begin position="1"/>
        <end position="27"/>
    </location>
</feature>
<comment type="caution">
    <text evidence="2">The sequence shown here is derived from an EMBL/GenBank/DDBJ whole genome shotgun (WGS) entry which is preliminary data.</text>
</comment>
<evidence type="ECO:0000313" key="3">
    <source>
        <dbReference type="Proteomes" id="UP000034805"/>
    </source>
</evidence>
<feature type="region of interest" description="Disordered" evidence="1">
    <location>
        <begin position="63"/>
        <end position="83"/>
    </location>
</feature>